<keyword evidence="5" id="KW-1185">Reference proteome</keyword>
<gene>
    <name evidence="4" type="ORF">FHS18_005506</name>
</gene>
<feature type="repeat" description="ANK" evidence="3">
    <location>
        <begin position="343"/>
        <end position="375"/>
    </location>
</feature>
<name>A0A7W5B3B4_9BACL</name>
<evidence type="ECO:0000256" key="1">
    <source>
        <dbReference type="ARBA" id="ARBA00022737"/>
    </source>
</evidence>
<dbReference type="RefSeq" id="WP_183603475.1">
    <property type="nucleotide sequence ID" value="NZ_JACHXK010000018.1"/>
</dbReference>
<proteinExistence type="predicted"/>
<protein>
    <submittedName>
        <fullName evidence="4">Ankyrin repeat protein</fullName>
    </submittedName>
</protein>
<dbReference type="Proteomes" id="UP000570361">
    <property type="component" value="Unassembled WGS sequence"/>
</dbReference>
<dbReference type="InterPro" id="IPR002110">
    <property type="entry name" value="Ankyrin_rpt"/>
</dbReference>
<accession>A0A7W5B3B4</accession>
<dbReference type="PANTHER" id="PTHR24198:SF165">
    <property type="entry name" value="ANKYRIN REPEAT-CONTAINING PROTEIN-RELATED"/>
    <property type="match status" value="1"/>
</dbReference>
<keyword evidence="1" id="KW-0677">Repeat</keyword>
<dbReference type="Pfam" id="PF12796">
    <property type="entry name" value="Ank_2"/>
    <property type="match status" value="2"/>
</dbReference>
<dbReference type="Pfam" id="PF00023">
    <property type="entry name" value="Ank"/>
    <property type="match status" value="1"/>
</dbReference>
<dbReference type="PROSITE" id="PS50088">
    <property type="entry name" value="ANK_REPEAT"/>
    <property type="match status" value="2"/>
</dbReference>
<sequence>MTDKKNHLVNSDDELDRSIIEQFKQGVSGNDPEAVERLLQLHPLLAVKIDEPWFAFDTPAIVSAANRGDRKMVDVLLEYGANINAKSSWWAGGFGVLHHDHYDLSRYLIERGANVDPHAAAALGMLDALREMVEEEPDIVNLRGPDGQVPLHYAGSPEIIDFLLNHGADIDRRDLDHNGTPAQYAVNNLERCRHLMQRGAQTDIFMACKLGDIELIRRMLKEDPNSLQAQVGKGDFTAPGGHIYEYKIGRAMRPLFFAERLGHEEITELMLSYSSVEQRLLIACMRADRSTVGSLLKEYPGIVQSLQPEEQSVIADAAWNNQTDAVQLMLEVGFHVDARRSERAATALHHAAGQGNDKIVQLLIDHGASVDVLNEFGGTPLNSCIWGSLHILNPDGNYAEVAESLVQAGAKLPYQAAGSEHVKQVLFSLKLRMG</sequence>
<dbReference type="EMBL" id="JACHXK010000018">
    <property type="protein sequence ID" value="MBB3113394.1"/>
    <property type="molecule type" value="Genomic_DNA"/>
</dbReference>
<dbReference type="Gene3D" id="1.25.40.20">
    <property type="entry name" value="Ankyrin repeat-containing domain"/>
    <property type="match status" value="2"/>
</dbReference>
<evidence type="ECO:0000313" key="4">
    <source>
        <dbReference type="EMBL" id="MBB3113394.1"/>
    </source>
</evidence>
<dbReference type="PROSITE" id="PS50297">
    <property type="entry name" value="ANK_REP_REGION"/>
    <property type="match status" value="1"/>
</dbReference>
<organism evidence="4 5">
    <name type="scientific">Paenibacillus phyllosphaerae</name>
    <dbReference type="NCBI Taxonomy" id="274593"/>
    <lineage>
        <taxon>Bacteria</taxon>
        <taxon>Bacillati</taxon>
        <taxon>Bacillota</taxon>
        <taxon>Bacilli</taxon>
        <taxon>Bacillales</taxon>
        <taxon>Paenibacillaceae</taxon>
        <taxon>Paenibacillus</taxon>
    </lineage>
</organism>
<dbReference type="PANTHER" id="PTHR24198">
    <property type="entry name" value="ANKYRIN REPEAT AND PROTEIN KINASE DOMAIN-CONTAINING PROTEIN"/>
    <property type="match status" value="1"/>
</dbReference>
<comment type="caution">
    <text evidence="4">The sequence shown here is derived from an EMBL/GenBank/DDBJ whole genome shotgun (WGS) entry which is preliminary data.</text>
</comment>
<evidence type="ECO:0000313" key="5">
    <source>
        <dbReference type="Proteomes" id="UP000570361"/>
    </source>
</evidence>
<dbReference type="SMART" id="SM00248">
    <property type="entry name" value="ANK"/>
    <property type="match status" value="6"/>
</dbReference>
<reference evidence="4 5" key="1">
    <citation type="submission" date="2020-08" db="EMBL/GenBank/DDBJ databases">
        <title>Genomic Encyclopedia of Type Strains, Phase III (KMG-III): the genomes of soil and plant-associated and newly described type strains.</title>
        <authorList>
            <person name="Whitman W."/>
        </authorList>
    </citation>
    <scope>NUCLEOTIDE SEQUENCE [LARGE SCALE GENOMIC DNA]</scope>
    <source>
        <strain evidence="4 5">CECT 5862</strain>
    </source>
</reference>
<keyword evidence="2 3" id="KW-0040">ANK repeat</keyword>
<evidence type="ECO:0000256" key="3">
    <source>
        <dbReference type="PROSITE-ProRule" id="PRU00023"/>
    </source>
</evidence>
<dbReference type="AlphaFoldDB" id="A0A7W5B3B4"/>
<feature type="repeat" description="ANK" evidence="3">
    <location>
        <begin position="56"/>
        <end position="88"/>
    </location>
</feature>
<evidence type="ECO:0000256" key="2">
    <source>
        <dbReference type="ARBA" id="ARBA00023043"/>
    </source>
</evidence>
<dbReference type="InterPro" id="IPR036770">
    <property type="entry name" value="Ankyrin_rpt-contain_sf"/>
</dbReference>
<dbReference type="SUPFAM" id="SSF48403">
    <property type="entry name" value="Ankyrin repeat"/>
    <property type="match status" value="1"/>
</dbReference>